<organism evidence="2 3">
    <name type="scientific">Streptomyces mooreae</name>
    <dbReference type="NCBI Taxonomy" id="3075523"/>
    <lineage>
        <taxon>Bacteria</taxon>
        <taxon>Bacillati</taxon>
        <taxon>Actinomycetota</taxon>
        <taxon>Actinomycetes</taxon>
        <taxon>Kitasatosporales</taxon>
        <taxon>Streptomycetaceae</taxon>
        <taxon>Streptomyces</taxon>
    </lineage>
</organism>
<dbReference type="EMBL" id="JAVRFE010000063">
    <property type="protein sequence ID" value="MDT0460401.1"/>
    <property type="molecule type" value="Genomic_DNA"/>
</dbReference>
<reference evidence="2" key="1">
    <citation type="submission" date="2024-05" db="EMBL/GenBank/DDBJ databases">
        <title>30 novel species of actinomycetes from the DSMZ collection.</title>
        <authorList>
            <person name="Nouioui I."/>
        </authorList>
    </citation>
    <scope>NUCLEOTIDE SEQUENCE</scope>
    <source>
        <strain evidence="2">DSM 41527</strain>
    </source>
</reference>
<evidence type="ECO:0000313" key="3">
    <source>
        <dbReference type="Proteomes" id="UP001180551"/>
    </source>
</evidence>
<sequence length="152" mass="16562">MTYDQDWDRRLNPFRYNADGSLTDAAKRQNVTMELNSAAGKGEGGSGHVGHQTSVSTEVLTKAANALEQLRSDTDKVDMKALSATDAAWSALSGWRAANGLDRMHRRWAAEAGNLSKMLSEATAKLHNTSASYTHTDHSEKSRMDSLHGGRN</sequence>
<accession>A0ABU2THH5</accession>
<dbReference type="RefSeq" id="WP_311627341.1">
    <property type="nucleotide sequence ID" value="NZ_JAVRFE010000063.1"/>
</dbReference>
<feature type="compositionally biased region" description="Basic and acidic residues" evidence="1">
    <location>
        <begin position="135"/>
        <end position="152"/>
    </location>
</feature>
<dbReference type="Gene3D" id="1.10.287.1060">
    <property type="entry name" value="ESAT-6-like"/>
    <property type="match status" value="1"/>
</dbReference>
<comment type="caution">
    <text evidence="2">The sequence shown here is derived from an EMBL/GenBank/DDBJ whole genome shotgun (WGS) entry which is preliminary data.</text>
</comment>
<proteinExistence type="predicted"/>
<evidence type="ECO:0000256" key="1">
    <source>
        <dbReference type="SAM" id="MobiDB-lite"/>
    </source>
</evidence>
<protein>
    <recommendedName>
        <fullName evidence="4">WXG100 family type VII secretion target</fullName>
    </recommendedName>
</protein>
<evidence type="ECO:0008006" key="4">
    <source>
        <dbReference type="Google" id="ProtNLM"/>
    </source>
</evidence>
<keyword evidence="3" id="KW-1185">Reference proteome</keyword>
<name>A0ABU2THH5_9ACTN</name>
<evidence type="ECO:0000313" key="2">
    <source>
        <dbReference type="EMBL" id="MDT0460401.1"/>
    </source>
</evidence>
<feature type="region of interest" description="Disordered" evidence="1">
    <location>
        <begin position="129"/>
        <end position="152"/>
    </location>
</feature>
<gene>
    <name evidence="2" type="ORF">RM550_32565</name>
</gene>
<dbReference type="Proteomes" id="UP001180551">
    <property type="component" value="Unassembled WGS sequence"/>
</dbReference>